<dbReference type="AlphaFoldDB" id="A0A834WL02"/>
<keyword evidence="2" id="KW-1185">Reference proteome</keyword>
<dbReference type="EMBL" id="JAAIUW010000006">
    <property type="protein sequence ID" value="KAF7826867.1"/>
    <property type="molecule type" value="Genomic_DNA"/>
</dbReference>
<evidence type="ECO:0000313" key="1">
    <source>
        <dbReference type="EMBL" id="KAF7826867.1"/>
    </source>
</evidence>
<dbReference type="Proteomes" id="UP000634136">
    <property type="component" value="Unassembled WGS sequence"/>
</dbReference>
<accession>A0A834WL02</accession>
<protein>
    <submittedName>
        <fullName evidence="1">Uncharacterized protein</fullName>
    </submittedName>
</protein>
<evidence type="ECO:0000313" key="2">
    <source>
        <dbReference type="Proteomes" id="UP000634136"/>
    </source>
</evidence>
<gene>
    <name evidence="1" type="ORF">G2W53_018031</name>
</gene>
<sequence length="48" mass="5142">MRTWGSGIFSSCFGVKEKALWTQGVARESSKGVKGGFSHLIGVLNVVE</sequence>
<proteinExistence type="predicted"/>
<name>A0A834WL02_9FABA</name>
<reference evidence="1" key="1">
    <citation type="submission" date="2020-09" db="EMBL/GenBank/DDBJ databases">
        <title>Genome-Enabled Discovery of Anthraquinone Biosynthesis in Senna tora.</title>
        <authorList>
            <person name="Kang S.-H."/>
            <person name="Pandey R.P."/>
            <person name="Lee C.-M."/>
            <person name="Sim J.-S."/>
            <person name="Jeong J.-T."/>
            <person name="Choi B.-S."/>
            <person name="Jung M."/>
            <person name="Ginzburg D."/>
            <person name="Zhao K."/>
            <person name="Won S.Y."/>
            <person name="Oh T.-J."/>
            <person name="Yu Y."/>
            <person name="Kim N.-H."/>
            <person name="Lee O.R."/>
            <person name="Lee T.-H."/>
            <person name="Bashyal P."/>
            <person name="Kim T.-S."/>
            <person name="Lee W.-H."/>
            <person name="Kawkins C."/>
            <person name="Kim C.-K."/>
            <person name="Kim J.S."/>
            <person name="Ahn B.O."/>
            <person name="Rhee S.Y."/>
            <person name="Sohng J.K."/>
        </authorList>
    </citation>
    <scope>NUCLEOTIDE SEQUENCE</scope>
    <source>
        <tissue evidence="1">Leaf</tissue>
    </source>
</reference>
<organism evidence="1 2">
    <name type="scientific">Senna tora</name>
    <dbReference type="NCBI Taxonomy" id="362788"/>
    <lineage>
        <taxon>Eukaryota</taxon>
        <taxon>Viridiplantae</taxon>
        <taxon>Streptophyta</taxon>
        <taxon>Embryophyta</taxon>
        <taxon>Tracheophyta</taxon>
        <taxon>Spermatophyta</taxon>
        <taxon>Magnoliopsida</taxon>
        <taxon>eudicotyledons</taxon>
        <taxon>Gunneridae</taxon>
        <taxon>Pentapetalae</taxon>
        <taxon>rosids</taxon>
        <taxon>fabids</taxon>
        <taxon>Fabales</taxon>
        <taxon>Fabaceae</taxon>
        <taxon>Caesalpinioideae</taxon>
        <taxon>Cassia clade</taxon>
        <taxon>Senna</taxon>
    </lineage>
</organism>
<comment type="caution">
    <text evidence="1">The sequence shown here is derived from an EMBL/GenBank/DDBJ whole genome shotgun (WGS) entry which is preliminary data.</text>
</comment>